<dbReference type="Proteomes" id="UP000593565">
    <property type="component" value="Unassembled WGS sequence"/>
</dbReference>
<gene>
    <name evidence="1" type="ORF">AMELA_G00001770</name>
</gene>
<name>A0A7J6BGN3_AMEME</name>
<accession>A0A7J6BGN3</accession>
<reference evidence="1 2" key="1">
    <citation type="submission" date="2020-02" db="EMBL/GenBank/DDBJ databases">
        <title>A chromosome-scale genome assembly of the black bullhead catfish (Ameiurus melas).</title>
        <authorList>
            <person name="Wen M."/>
            <person name="Zham M."/>
            <person name="Cabau C."/>
            <person name="Klopp C."/>
            <person name="Donnadieu C."/>
            <person name="Roques C."/>
            <person name="Bouchez O."/>
            <person name="Lampietro C."/>
            <person name="Jouanno E."/>
            <person name="Herpin A."/>
            <person name="Louis A."/>
            <person name="Berthelot C."/>
            <person name="Parey E."/>
            <person name="Roest-Crollius H."/>
            <person name="Braasch I."/>
            <person name="Postlethwait J."/>
            <person name="Robinson-Rechavi M."/>
            <person name="Echchiki A."/>
            <person name="Begum T."/>
            <person name="Montfort J."/>
            <person name="Schartl M."/>
            <person name="Bobe J."/>
            <person name="Guiguen Y."/>
        </authorList>
    </citation>
    <scope>NUCLEOTIDE SEQUENCE [LARGE SCALE GENOMIC DNA]</scope>
    <source>
        <strain evidence="1">M_S1</strain>
        <tissue evidence="1">Blood</tissue>
    </source>
</reference>
<evidence type="ECO:0000313" key="1">
    <source>
        <dbReference type="EMBL" id="KAF4093409.1"/>
    </source>
</evidence>
<dbReference type="EMBL" id="JAAGNN010000001">
    <property type="protein sequence ID" value="KAF4093409.1"/>
    <property type="molecule type" value="Genomic_DNA"/>
</dbReference>
<proteinExistence type="predicted"/>
<sequence length="94" mass="10146">MVIAVPPSPTGLLADTRGDAEVPKIPSRAARSLRHHFQLGYFVVVVVVVAPSRHGARAASFVSSNKRETPLVLTEHRISHFSFITGSQSRDGAE</sequence>
<keyword evidence="2" id="KW-1185">Reference proteome</keyword>
<protein>
    <submittedName>
        <fullName evidence="1">Uncharacterized protein</fullName>
    </submittedName>
</protein>
<comment type="caution">
    <text evidence="1">The sequence shown here is derived from an EMBL/GenBank/DDBJ whole genome shotgun (WGS) entry which is preliminary data.</text>
</comment>
<organism evidence="1 2">
    <name type="scientific">Ameiurus melas</name>
    <name type="common">Black bullhead</name>
    <name type="synonym">Silurus melas</name>
    <dbReference type="NCBI Taxonomy" id="219545"/>
    <lineage>
        <taxon>Eukaryota</taxon>
        <taxon>Metazoa</taxon>
        <taxon>Chordata</taxon>
        <taxon>Craniata</taxon>
        <taxon>Vertebrata</taxon>
        <taxon>Euteleostomi</taxon>
        <taxon>Actinopterygii</taxon>
        <taxon>Neopterygii</taxon>
        <taxon>Teleostei</taxon>
        <taxon>Ostariophysi</taxon>
        <taxon>Siluriformes</taxon>
        <taxon>Ictaluridae</taxon>
        <taxon>Ameiurus</taxon>
    </lineage>
</organism>
<dbReference type="AlphaFoldDB" id="A0A7J6BGN3"/>
<evidence type="ECO:0000313" key="2">
    <source>
        <dbReference type="Proteomes" id="UP000593565"/>
    </source>
</evidence>